<reference evidence="1 2" key="1">
    <citation type="journal article" date="2007" name="PLoS Genet.">
        <title>Patterns and implications of gene gain and loss in the evolution of Prochlorococcus.</title>
        <authorList>
            <person name="Kettler G.C."/>
            <person name="Martiny A.C."/>
            <person name="Huang K."/>
            <person name="Zucker J."/>
            <person name="Coleman M.L."/>
            <person name="Rodrigue S."/>
            <person name="Chen F."/>
            <person name="Lapidus A."/>
            <person name="Ferriera S."/>
            <person name="Johnson J."/>
            <person name="Steglich C."/>
            <person name="Church G.M."/>
            <person name="Richardson P."/>
            <person name="Chisholm S.W."/>
        </authorList>
    </citation>
    <scope>NUCLEOTIDE SEQUENCE [LARGE SCALE GENOMIC DNA]</scope>
    <source>
        <strain evidence="1 2">MIT 9303</strain>
    </source>
</reference>
<accession>A2C9C3</accession>
<evidence type="ECO:0000313" key="2">
    <source>
        <dbReference type="Proteomes" id="UP000002274"/>
    </source>
</evidence>
<dbReference type="EMBL" id="CP000554">
    <property type="protein sequence ID" value="ABM78083.1"/>
    <property type="molecule type" value="Genomic_DNA"/>
</dbReference>
<gene>
    <name evidence="1" type="ordered locus">P9303_13361</name>
</gene>
<dbReference type="AlphaFoldDB" id="A2C9C3"/>
<dbReference type="STRING" id="59922.P9303_13361"/>
<name>A2C9C3_PROM3</name>
<dbReference type="Proteomes" id="UP000002274">
    <property type="component" value="Chromosome"/>
</dbReference>
<sequence>MPPVSKRCVHSLDACGVLVQSMGLTQPSLAKSERGDFVVHPSTWMHHGWWK</sequence>
<evidence type="ECO:0000313" key="1">
    <source>
        <dbReference type="EMBL" id="ABM78083.1"/>
    </source>
</evidence>
<dbReference type="HOGENOM" id="CLU_3102510_0_0_3"/>
<dbReference type="KEGG" id="pmf:P9303_13361"/>
<protein>
    <submittedName>
        <fullName evidence="1">Uncharacterized protein</fullName>
    </submittedName>
</protein>
<organism evidence="1 2">
    <name type="scientific">Prochlorococcus marinus (strain MIT 9303)</name>
    <dbReference type="NCBI Taxonomy" id="59922"/>
    <lineage>
        <taxon>Bacteria</taxon>
        <taxon>Bacillati</taxon>
        <taxon>Cyanobacteriota</taxon>
        <taxon>Cyanophyceae</taxon>
        <taxon>Synechococcales</taxon>
        <taxon>Prochlorococcaceae</taxon>
        <taxon>Prochlorococcus</taxon>
    </lineage>
</organism>
<proteinExistence type="predicted"/>